<dbReference type="NCBIfam" id="TIGR01496">
    <property type="entry name" value="DHPS"/>
    <property type="match status" value="1"/>
</dbReference>
<dbReference type="OMA" id="NIPHKLM"/>
<dbReference type="EC" id="2.7.6.3" evidence="12"/>
<dbReference type="InterPro" id="IPR000489">
    <property type="entry name" value="Pterin-binding_dom"/>
</dbReference>
<dbReference type="HOGENOM" id="CLU_008023_2_1_1"/>
<feature type="domain" description="Pterin-binding" evidence="25">
    <location>
        <begin position="187"/>
        <end position="451"/>
    </location>
</feature>
<evidence type="ECO:0000256" key="18">
    <source>
        <dbReference type="ARBA" id="ARBA00022842"/>
    </source>
</evidence>
<evidence type="ECO:0000256" key="11">
    <source>
        <dbReference type="ARBA" id="ARBA00013043"/>
    </source>
</evidence>
<dbReference type="GO" id="GO:0005524">
    <property type="term" value="F:ATP binding"/>
    <property type="evidence" value="ECO:0007669"/>
    <property type="project" value="UniProtKB-KW"/>
</dbReference>
<dbReference type="GeneID" id="9229942"/>
<dbReference type="EC" id="2.5.1.15" evidence="10"/>
<evidence type="ECO:0000256" key="1">
    <source>
        <dbReference type="ARBA" id="ARBA00000012"/>
    </source>
</evidence>
<dbReference type="STRING" id="554155.C5FNP2"/>
<dbReference type="CDD" id="cd00739">
    <property type="entry name" value="DHPS"/>
    <property type="match status" value="1"/>
</dbReference>
<evidence type="ECO:0000256" key="19">
    <source>
        <dbReference type="ARBA" id="ARBA00022909"/>
    </source>
</evidence>
<dbReference type="InterPro" id="IPR000550">
    <property type="entry name" value="Hppk"/>
</dbReference>
<dbReference type="RefSeq" id="XP_002846827.1">
    <property type="nucleotide sequence ID" value="XM_002846781.1"/>
</dbReference>
<dbReference type="PROSITE" id="PS00794">
    <property type="entry name" value="HPPK"/>
    <property type="match status" value="1"/>
</dbReference>
<comment type="pathway">
    <text evidence="7">Cofactor biosynthesis; tetrahydrofolate biosynthesis; 2-amino-4-hydroxy-6-hydroxymethyl-7,8-dihydropteridine diphosphate from 7,8-dihydroneopterin triphosphate: step 4/4.</text>
</comment>
<dbReference type="OrthoDB" id="615426at2759"/>
<keyword evidence="18" id="KW-0460">Magnesium</keyword>
<evidence type="ECO:0000259" key="25">
    <source>
        <dbReference type="PROSITE" id="PS50972"/>
    </source>
</evidence>
<comment type="function">
    <text evidence="21">Catalyzes three sequential steps of tetrahydrofolate biosynthesis.</text>
</comment>
<dbReference type="PANTHER" id="PTHR20941">
    <property type="entry name" value="FOLATE SYNTHESIS PROTEINS"/>
    <property type="match status" value="1"/>
</dbReference>
<dbReference type="GO" id="GO:0016301">
    <property type="term" value="F:kinase activity"/>
    <property type="evidence" value="ECO:0007669"/>
    <property type="project" value="UniProtKB-KW"/>
</dbReference>
<dbReference type="GO" id="GO:0003848">
    <property type="term" value="F:2-amino-4-hydroxy-6-hydroxymethyldihydropteridine diphosphokinase activity"/>
    <property type="evidence" value="ECO:0007669"/>
    <property type="project" value="UniProtKB-EC"/>
</dbReference>
<comment type="catalytic activity">
    <reaction evidence="1">
        <text>(7,8-dihydropterin-6-yl)methyl diphosphate + 4-aminobenzoate = 7,8-dihydropteroate + diphosphate</text>
        <dbReference type="Rhea" id="RHEA:19949"/>
        <dbReference type="ChEBI" id="CHEBI:17836"/>
        <dbReference type="ChEBI" id="CHEBI:17839"/>
        <dbReference type="ChEBI" id="CHEBI:33019"/>
        <dbReference type="ChEBI" id="CHEBI:72950"/>
        <dbReference type="EC" id="2.5.1.15"/>
    </reaction>
</comment>
<evidence type="ECO:0000256" key="10">
    <source>
        <dbReference type="ARBA" id="ARBA00012458"/>
    </source>
</evidence>
<evidence type="ECO:0000256" key="17">
    <source>
        <dbReference type="ARBA" id="ARBA00022840"/>
    </source>
</evidence>
<keyword evidence="16" id="KW-0418">Kinase</keyword>
<dbReference type="InterPro" id="IPR045031">
    <property type="entry name" value="DHP_synth-like"/>
</dbReference>
<comment type="similarity">
    <text evidence="22">In the central section; belongs to the HPPK family.</text>
</comment>
<evidence type="ECO:0000256" key="20">
    <source>
        <dbReference type="ARBA" id="ARBA00023268"/>
    </source>
</evidence>
<evidence type="ECO:0000256" key="24">
    <source>
        <dbReference type="ARBA" id="ARBA00068111"/>
    </source>
</evidence>
<dbReference type="InterPro" id="IPR006390">
    <property type="entry name" value="DHP_synth_dom"/>
</dbReference>
<dbReference type="PANTHER" id="PTHR20941:SF1">
    <property type="entry name" value="FOLIC ACID SYNTHESIS PROTEIN FOL1"/>
    <property type="match status" value="1"/>
</dbReference>
<dbReference type="AlphaFoldDB" id="C5FNP2"/>
<evidence type="ECO:0000256" key="5">
    <source>
        <dbReference type="ARBA" id="ARBA00004763"/>
    </source>
</evidence>
<dbReference type="GO" id="GO:0046872">
    <property type="term" value="F:metal ion binding"/>
    <property type="evidence" value="ECO:0007669"/>
    <property type="project" value="UniProtKB-KW"/>
</dbReference>
<reference evidence="27" key="1">
    <citation type="journal article" date="2012" name="MBio">
        <title>Comparative genome analysis of Trichophyton rubrum and related dermatophytes reveals candidate genes involved in infection.</title>
        <authorList>
            <person name="Martinez D.A."/>
            <person name="Oliver B.G."/>
            <person name="Graeser Y."/>
            <person name="Goldberg J.M."/>
            <person name="Li W."/>
            <person name="Martinez-Rossi N.M."/>
            <person name="Monod M."/>
            <person name="Shelest E."/>
            <person name="Barton R.C."/>
            <person name="Birch E."/>
            <person name="Brakhage A.A."/>
            <person name="Chen Z."/>
            <person name="Gurr S.J."/>
            <person name="Heiman D."/>
            <person name="Heitman J."/>
            <person name="Kosti I."/>
            <person name="Rossi A."/>
            <person name="Saif S."/>
            <person name="Samalova M."/>
            <person name="Saunders C.W."/>
            <person name="Shea T."/>
            <person name="Summerbell R.C."/>
            <person name="Xu J."/>
            <person name="Young S."/>
            <person name="Zeng Q."/>
            <person name="Birren B.W."/>
            <person name="Cuomo C.A."/>
            <person name="White T.C."/>
        </authorList>
    </citation>
    <scope>NUCLEOTIDE SEQUENCE [LARGE SCALE GENOMIC DNA]</scope>
    <source>
        <strain evidence="27">ATCC MYA-4605 / CBS 113480</strain>
    </source>
</reference>
<evidence type="ECO:0000256" key="12">
    <source>
        <dbReference type="ARBA" id="ARBA00013253"/>
    </source>
</evidence>
<evidence type="ECO:0000256" key="9">
    <source>
        <dbReference type="ARBA" id="ARBA00009951"/>
    </source>
</evidence>
<dbReference type="Pfam" id="PF01288">
    <property type="entry name" value="HPPK"/>
    <property type="match status" value="1"/>
</dbReference>
<comment type="catalytic activity">
    <reaction evidence="2">
        <text>6-hydroxymethyl-7,8-dihydropterin + ATP = (7,8-dihydropterin-6-yl)methyl diphosphate + AMP + H(+)</text>
        <dbReference type="Rhea" id="RHEA:11412"/>
        <dbReference type="ChEBI" id="CHEBI:15378"/>
        <dbReference type="ChEBI" id="CHEBI:30616"/>
        <dbReference type="ChEBI" id="CHEBI:44841"/>
        <dbReference type="ChEBI" id="CHEBI:72950"/>
        <dbReference type="ChEBI" id="CHEBI:456215"/>
        <dbReference type="EC" id="2.7.6.3"/>
    </reaction>
</comment>
<keyword evidence="17" id="KW-0067">ATP-binding</keyword>
<dbReference type="NCBIfam" id="TIGR01498">
    <property type="entry name" value="folK"/>
    <property type="match status" value="1"/>
</dbReference>
<keyword evidence="20" id="KW-0511">Multifunctional enzyme</keyword>
<organism evidence="26 27">
    <name type="scientific">Arthroderma otae (strain ATCC MYA-4605 / CBS 113480)</name>
    <name type="common">Microsporum canis</name>
    <dbReference type="NCBI Taxonomy" id="554155"/>
    <lineage>
        <taxon>Eukaryota</taxon>
        <taxon>Fungi</taxon>
        <taxon>Dikarya</taxon>
        <taxon>Ascomycota</taxon>
        <taxon>Pezizomycotina</taxon>
        <taxon>Eurotiomycetes</taxon>
        <taxon>Eurotiomycetidae</taxon>
        <taxon>Onygenales</taxon>
        <taxon>Arthrodermataceae</taxon>
        <taxon>Microsporum</taxon>
    </lineage>
</organism>
<evidence type="ECO:0000313" key="26">
    <source>
        <dbReference type="EMBL" id="EEQ31745.1"/>
    </source>
</evidence>
<evidence type="ECO:0000256" key="2">
    <source>
        <dbReference type="ARBA" id="ARBA00000198"/>
    </source>
</evidence>
<accession>C5FNP2</accession>
<dbReference type="FunFam" id="3.20.20.20:FF:000006">
    <property type="entry name" value="Dihydropteroate synthase"/>
    <property type="match status" value="1"/>
</dbReference>
<evidence type="ECO:0000256" key="15">
    <source>
        <dbReference type="ARBA" id="ARBA00022741"/>
    </source>
</evidence>
<sequence length="461" mass="50207">MASGDPTHRAFIALGSNLGDRVAMIEEACREMEARGIRVKRTSSLFETAPMYVTDQGTFLNGACEVETSKSPMELLDTLQSIENDMGRLKIIDKGPRNIDLDILLYDRQPFSNERLIIPHKLMLEREFVLRPLCQLIPNDYPLKEGKDKTYTSHLQALPPSDQPPVAIIPMAAGLPQINPTHPGRSTLLMAVLNLTPDSFSDGGAHSPTDPVALLETVKTYIDAGATIIDVGGESTRPNADPITEAEELARVLPAIKLIRSLPEASKVAISIDTYRATVAEAAVNAGADIINDISAGLMDPNMLSTMARLQKTVMLSHTRGTPKTMNELTNYPDGVLAGIKAELSERIRAAEEAGVRRWRIIADPGVGFAKTQDQNLTILRNLDQLRQAEGLEYLPWLVGASRKGFIGRITGVQKADERTWGTAAAVTAAIGGGADIVRIHDIKEMAQVTRMADAIFRRDS</sequence>
<dbReference type="GO" id="GO:0004150">
    <property type="term" value="F:dihydroneopterin aldolase activity"/>
    <property type="evidence" value="ECO:0007669"/>
    <property type="project" value="UniProtKB-EC"/>
</dbReference>
<proteinExistence type="inferred from homology"/>
<evidence type="ECO:0000256" key="23">
    <source>
        <dbReference type="ARBA" id="ARBA00067568"/>
    </source>
</evidence>
<dbReference type="SUPFAM" id="SSF55083">
    <property type="entry name" value="6-hydroxymethyl-7,8-dihydropterin pyrophosphokinase, HPPK"/>
    <property type="match status" value="1"/>
</dbReference>
<evidence type="ECO:0000256" key="16">
    <source>
        <dbReference type="ARBA" id="ARBA00022777"/>
    </source>
</evidence>
<dbReference type="PROSITE" id="PS00792">
    <property type="entry name" value="DHPS_1"/>
    <property type="match status" value="1"/>
</dbReference>
<dbReference type="SUPFAM" id="SSF51717">
    <property type="entry name" value="Dihydropteroate synthetase-like"/>
    <property type="match status" value="1"/>
</dbReference>
<dbReference type="EC" id="4.1.2.25" evidence="11"/>
<keyword evidence="19" id="KW-0289">Folate biosynthesis</keyword>
<evidence type="ECO:0000256" key="13">
    <source>
        <dbReference type="ARBA" id="ARBA00022679"/>
    </source>
</evidence>
<protein>
    <recommendedName>
        <fullName evidence="23">Folic acid synthesis protein FOL1</fullName>
        <ecNumber evidence="10">2.5.1.15</ecNumber>
        <ecNumber evidence="12">2.7.6.3</ecNumber>
        <ecNumber evidence="11">4.1.2.25</ecNumber>
    </recommendedName>
    <alternativeName>
        <fullName evidence="24">Folic acid synthesis protein fol1</fullName>
    </alternativeName>
</protein>
<keyword evidence="15" id="KW-0547">Nucleotide-binding</keyword>
<comment type="similarity">
    <text evidence="8">In the N-terminal section; belongs to the DHNA family.</text>
</comment>
<dbReference type="GO" id="GO:0004156">
    <property type="term" value="F:dihydropteroate synthase activity"/>
    <property type="evidence" value="ECO:0007669"/>
    <property type="project" value="UniProtKB-EC"/>
</dbReference>
<dbReference type="PROSITE" id="PS00793">
    <property type="entry name" value="DHPS_2"/>
    <property type="match status" value="1"/>
</dbReference>
<evidence type="ECO:0000256" key="3">
    <source>
        <dbReference type="ARBA" id="ARBA00001353"/>
    </source>
</evidence>
<evidence type="ECO:0000256" key="14">
    <source>
        <dbReference type="ARBA" id="ARBA00022723"/>
    </source>
</evidence>
<gene>
    <name evidence="26" type="ORF">MCYG_04564</name>
</gene>
<keyword evidence="27" id="KW-1185">Reference proteome</keyword>
<evidence type="ECO:0000313" key="27">
    <source>
        <dbReference type="Proteomes" id="UP000002035"/>
    </source>
</evidence>
<evidence type="ECO:0000256" key="22">
    <source>
        <dbReference type="ARBA" id="ARBA00061548"/>
    </source>
</evidence>
<evidence type="ECO:0000256" key="7">
    <source>
        <dbReference type="ARBA" id="ARBA00005051"/>
    </source>
</evidence>
<dbReference type="PROSITE" id="PS50972">
    <property type="entry name" value="PTERIN_BINDING"/>
    <property type="match status" value="1"/>
</dbReference>
<dbReference type="GO" id="GO:0046654">
    <property type="term" value="P:tetrahydrofolate biosynthetic process"/>
    <property type="evidence" value="ECO:0007669"/>
    <property type="project" value="UniProtKB-UniPathway"/>
</dbReference>
<evidence type="ECO:0000256" key="4">
    <source>
        <dbReference type="ARBA" id="ARBA00001946"/>
    </source>
</evidence>
<comment type="cofactor">
    <cofactor evidence="4">
        <name>Mg(2+)</name>
        <dbReference type="ChEBI" id="CHEBI:18420"/>
    </cofactor>
</comment>
<keyword evidence="14" id="KW-0479">Metal-binding</keyword>
<keyword evidence="13" id="KW-0808">Transferase</keyword>
<dbReference type="InterPro" id="IPR035907">
    <property type="entry name" value="Hppk_sf"/>
</dbReference>
<dbReference type="GO" id="GO:0005740">
    <property type="term" value="C:mitochondrial envelope"/>
    <property type="evidence" value="ECO:0007669"/>
    <property type="project" value="TreeGrafter"/>
</dbReference>
<dbReference type="InterPro" id="IPR011005">
    <property type="entry name" value="Dihydropteroate_synth-like_sf"/>
</dbReference>
<dbReference type="Proteomes" id="UP000002035">
    <property type="component" value="Unassembled WGS sequence"/>
</dbReference>
<comment type="catalytic activity">
    <reaction evidence="3">
        <text>7,8-dihydroneopterin = 6-hydroxymethyl-7,8-dihydropterin + glycolaldehyde</text>
        <dbReference type="Rhea" id="RHEA:10540"/>
        <dbReference type="ChEBI" id="CHEBI:17001"/>
        <dbReference type="ChEBI" id="CHEBI:17071"/>
        <dbReference type="ChEBI" id="CHEBI:44841"/>
        <dbReference type="EC" id="4.1.2.25"/>
    </reaction>
</comment>
<evidence type="ECO:0000256" key="8">
    <source>
        <dbReference type="ARBA" id="ARBA00009640"/>
    </source>
</evidence>
<dbReference type="CDD" id="cd00483">
    <property type="entry name" value="HPPK"/>
    <property type="match status" value="1"/>
</dbReference>
<dbReference type="eggNOG" id="KOG2544">
    <property type="taxonomic scope" value="Eukaryota"/>
</dbReference>
<name>C5FNP2_ARTOC</name>
<comment type="pathway">
    <text evidence="6">Cofactor biosynthesis; tetrahydrofolate biosynthesis; 2-amino-4-hydroxy-6-hydroxymethyl-7,8-dihydropteridine diphosphate from 7,8-dihydroneopterin triphosphate: step 3/4.</text>
</comment>
<dbReference type="EMBL" id="DS995704">
    <property type="protein sequence ID" value="EEQ31745.1"/>
    <property type="molecule type" value="Genomic_DNA"/>
</dbReference>
<comment type="pathway">
    <text evidence="5">Cofactor biosynthesis; tetrahydrofolate biosynthesis; 7,8-dihydrofolate from 2-amino-4-hydroxy-6-hydroxymethyl-7,8-dihydropteridine diphosphate and 4-aminobenzoate: step 1/2.</text>
</comment>
<dbReference type="Gene3D" id="3.30.70.560">
    <property type="entry name" value="7,8-Dihydro-6-hydroxymethylpterin-pyrophosphokinase HPPK"/>
    <property type="match status" value="1"/>
</dbReference>
<dbReference type="VEuPathDB" id="FungiDB:MCYG_04564"/>
<dbReference type="UniPathway" id="UPA00077">
    <property type="reaction ID" value="UER00155"/>
</dbReference>
<comment type="similarity">
    <text evidence="9">In the C-terminal section; belongs to the DHPS family.</text>
</comment>
<dbReference type="Gene3D" id="3.20.20.20">
    <property type="entry name" value="Dihydropteroate synthase-like"/>
    <property type="match status" value="1"/>
</dbReference>
<dbReference type="Pfam" id="PF00809">
    <property type="entry name" value="Pterin_bind"/>
    <property type="match status" value="1"/>
</dbReference>
<evidence type="ECO:0000256" key="21">
    <source>
        <dbReference type="ARBA" id="ARBA00058009"/>
    </source>
</evidence>
<dbReference type="GO" id="GO:0046656">
    <property type="term" value="P:folic acid biosynthetic process"/>
    <property type="evidence" value="ECO:0007669"/>
    <property type="project" value="UniProtKB-KW"/>
</dbReference>
<evidence type="ECO:0000256" key="6">
    <source>
        <dbReference type="ARBA" id="ARBA00005013"/>
    </source>
</evidence>